<keyword evidence="4" id="KW-1185">Reference proteome</keyword>
<keyword evidence="2" id="KW-0812">Transmembrane</keyword>
<feature type="compositionally biased region" description="Pro residues" evidence="1">
    <location>
        <begin position="299"/>
        <end position="309"/>
    </location>
</feature>
<feature type="transmembrane region" description="Helical" evidence="2">
    <location>
        <begin position="176"/>
        <end position="195"/>
    </location>
</feature>
<dbReference type="RefSeq" id="WP_043138410.1">
    <property type="nucleotide sequence ID" value="NZ_JSUQ01000003.1"/>
</dbReference>
<sequence length="507" mass="53312">MTRLFDIETDDGLGLFAVVEAPEGEVAAWSITRTGSQDTRLYAKDDDWTSERHEEVFRPAEQLEKGSVGVLIPPEMAMNLEPGVPVTLNLRTAQGGEVSFGLPVSTSHPMWGGAEAAGLAPDPASTDVVESELRLDGAGAKAPEDEDPAEPAGGPGPETERVGDPESDPARRRWPWWLALLLLLLLAVLVYFLFFRDEGPEPIVLRDDRLHLAAGETQGEVALFANDDLPASARLAGCDGVSALPGATDGRVTVLRSALPDGAPTVWTCRIDPGDGRAVQTSLLTVSADPETPKEEPEPQVPVEPPEVDQPPKAQEPPVDLTLREEPEVPGTLADPDPDTPPSGPRLTDAEACQSGRYPETPLGDGTNPPIACADRFLLRGDPSGQHRLAPLRNDLDDAGRAGLRIASCEPAQRGDLTVTVSGDGTRIVLTDAQVPRTSTFGLRLSCVISDGDGLTAQAPVSVILVPGDAALDDSAPDRAPGGGTARITTDGRISGAPPAPTPDLDK</sequence>
<feature type="region of interest" description="Disordered" evidence="1">
    <location>
        <begin position="471"/>
        <end position="507"/>
    </location>
</feature>
<accession>A0A0B3SCZ1</accession>
<organism evidence="3 4">
    <name type="scientific">Mameliella alba</name>
    <dbReference type="NCBI Taxonomy" id="561184"/>
    <lineage>
        <taxon>Bacteria</taxon>
        <taxon>Pseudomonadati</taxon>
        <taxon>Pseudomonadota</taxon>
        <taxon>Alphaproteobacteria</taxon>
        <taxon>Rhodobacterales</taxon>
        <taxon>Roseobacteraceae</taxon>
        <taxon>Mameliella</taxon>
    </lineage>
</organism>
<feature type="compositionally biased region" description="Pro residues" evidence="1">
    <location>
        <begin position="498"/>
        <end position="507"/>
    </location>
</feature>
<keyword evidence="2" id="KW-1133">Transmembrane helix</keyword>
<dbReference type="Proteomes" id="UP000030960">
    <property type="component" value="Unassembled WGS sequence"/>
</dbReference>
<evidence type="ECO:0000256" key="1">
    <source>
        <dbReference type="SAM" id="MobiDB-lite"/>
    </source>
</evidence>
<reference evidence="3 4" key="1">
    <citation type="submission" date="2014-10" db="EMBL/GenBank/DDBJ databases">
        <title>Genome sequence of Ponticoccus sp. strain UMTAT08 isolated from clonal culture of toxic dinoflagellate Alexandrium tamiyavanichii.</title>
        <authorList>
            <person name="Gan H.Y."/>
            <person name="Muhd D.-D."/>
            <person name="Mohd Noor M.E."/>
            <person name="Yeong Y.S."/>
            <person name="Usup G."/>
        </authorList>
    </citation>
    <scope>NUCLEOTIDE SEQUENCE [LARGE SCALE GENOMIC DNA]</scope>
    <source>
        <strain evidence="3 4">UMTAT08</strain>
    </source>
</reference>
<evidence type="ECO:0000256" key="2">
    <source>
        <dbReference type="SAM" id="Phobius"/>
    </source>
</evidence>
<protein>
    <submittedName>
        <fullName evidence="3">Uncharacterized protein</fullName>
    </submittedName>
</protein>
<dbReference type="AlphaFoldDB" id="A0A0B3SCZ1"/>
<dbReference type="EMBL" id="JSUQ01000003">
    <property type="protein sequence ID" value="KHQ54571.1"/>
    <property type="molecule type" value="Genomic_DNA"/>
</dbReference>
<comment type="caution">
    <text evidence="3">The sequence shown here is derived from an EMBL/GenBank/DDBJ whole genome shotgun (WGS) entry which is preliminary data.</text>
</comment>
<feature type="compositionally biased region" description="Basic and acidic residues" evidence="1">
    <location>
        <begin position="158"/>
        <end position="168"/>
    </location>
</feature>
<evidence type="ECO:0000313" key="3">
    <source>
        <dbReference type="EMBL" id="KHQ54571.1"/>
    </source>
</evidence>
<gene>
    <name evidence="3" type="ORF">OA50_01167</name>
</gene>
<feature type="region of interest" description="Disordered" evidence="1">
    <location>
        <begin position="285"/>
        <end position="367"/>
    </location>
</feature>
<proteinExistence type="predicted"/>
<evidence type="ECO:0000313" key="4">
    <source>
        <dbReference type="Proteomes" id="UP000030960"/>
    </source>
</evidence>
<keyword evidence="2" id="KW-0472">Membrane</keyword>
<dbReference type="STRING" id="561184.SAMN05216376_105338"/>
<dbReference type="PATRIC" id="fig|1515334.3.peg.1171"/>
<feature type="region of interest" description="Disordered" evidence="1">
    <location>
        <begin position="113"/>
        <end position="168"/>
    </location>
</feature>
<name>A0A0B3SCZ1_9RHOB</name>